<dbReference type="InterPro" id="IPR013102">
    <property type="entry name" value="PYNP_C"/>
</dbReference>
<dbReference type="PANTHER" id="PTHR10515">
    <property type="entry name" value="THYMIDINE PHOSPHORYLASE"/>
    <property type="match status" value="1"/>
</dbReference>
<name>A0A645ICG7_9ZZZZ</name>
<dbReference type="InterPro" id="IPR036566">
    <property type="entry name" value="PYNP-like_C_sf"/>
</dbReference>
<dbReference type="GO" id="GO:0005829">
    <property type="term" value="C:cytosol"/>
    <property type="evidence" value="ECO:0007669"/>
    <property type="project" value="TreeGrafter"/>
</dbReference>
<evidence type="ECO:0000259" key="2">
    <source>
        <dbReference type="SMART" id="SM00941"/>
    </source>
</evidence>
<dbReference type="GO" id="GO:0006206">
    <property type="term" value="P:pyrimidine nucleobase metabolic process"/>
    <property type="evidence" value="ECO:0007669"/>
    <property type="project" value="InterPro"/>
</dbReference>
<dbReference type="SUPFAM" id="SSF54680">
    <property type="entry name" value="Pyrimidine nucleoside phosphorylase C-terminal domain"/>
    <property type="match status" value="1"/>
</dbReference>
<keyword evidence="3" id="KW-0328">Glycosyltransferase</keyword>
<dbReference type="EC" id="2.4.2.4" evidence="3"/>
<dbReference type="InterPro" id="IPR000053">
    <property type="entry name" value="Thymidine/pyrmidine_PPase"/>
</dbReference>
<dbReference type="GO" id="GO:0009032">
    <property type="term" value="F:thymidine phosphorylase activity"/>
    <property type="evidence" value="ECO:0007669"/>
    <property type="project" value="UniProtKB-EC"/>
</dbReference>
<accession>A0A645ICG7</accession>
<feature type="domain" description="Pyrimidine nucleoside phosphorylase C-terminal" evidence="2">
    <location>
        <begin position="63"/>
        <end position="139"/>
    </location>
</feature>
<proteinExistence type="predicted"/>
<evidence type="ECO:0000313" key="3">
    <source>
        <dbReference type="EMBL" id="MPN48998.1"/>
    </source>
</evidence>
<comment type="caution">
    <text evidence="3">The sequence shown here is derived from an EMBL/GenBank/DDBJ whole genome shotgun (WGS) entry which is preliminary data.</text>
</comment>
<dbReference type="Pfam" id="PF07831">
    <property type="entry name" value="PYNP_C"/>
    <property type="match status" value="1"/>
</dbReference>
<protein>
    <submittedName>
        <fullName evidence="3">Thymidine phosphorylase</fullName>
        <ecNumber evidence="3">2.4.2.4</ecNumber>
    </submittedName>
</protein>
<evidence type="ECO:0000256" key="1">
    <source>
        <dbReference type="ARBA" id="ARBA00022679"/>
    </source>
</evidence>
<dbReference type="GO" id="GO:0006213">
    <property type="term" value="P:pyrimidine nucleoside metabolic process"/>
    <property type="evidence" value="ECO:0007669"/>
    <property type="project" value="InterPro"/>
</dbReference>
<organism evidence="3">
    <name type="scientific">bioreactor metagenome</name>
    <dbReference type="NCBI Taxonomy" id="1076179"/>
    <lineage>
        <taxon>unclassified sequences</taxon>
        <taxon>metagenomes</taxon>
        <taxon>ecological metagenomes</taxon>
    </lineage>
</organism>
<dbReference type="SMART" id="SM00941">
    <property type="entry name" value="PYNP_C"/>
    <property type="match status" value="1"/>
</dbReference>
<dbReference type="AlphaFoldDB" id="A0A645ICG7"/>
<gene>
    <name evidence="3" type="primary">deoA_8</name>
    <name evidence="3" type="ORF">SDC9_196611</name>
</gene>
<reference evidence="3" key="1">
    <citation type="submission" date="2019-08" db="EMBL/GenBank/DDBJ databases">
        <authorList>
            <person name="Kucharzyk K."/>
            <person name="Murdoch R.W."/>
            <person name="Higgins S."/>
            <person name="Loffler F."/>
        </authorList>
    </citation>
    <scope>NUCLEOTIDE SEQUENCE</scope>
</reference>
<keyword evidence="1 3" id="KW-0808">Transferase</keyword>
<dbReference type="PANTHER" id="PTHR10515:SF0">
    <property type="entry name" value="THYMIDINE PHOSPHORYLASE"/>
    <property type="match status" value="1"/>
</dbReference>
<dbReference type="Gene3D" id="3.90.1170.30">
    <property type="entry name" value="Pyrimidine nucleoside phosphorylase-like, C-terminal domain"/>
    <property type="match status" value="1"/>
</dbReference>
<sequence>MAGDQRGDQDILDELNFLILNGNALDKFKQMIQFQGGKSEVIFTDSWGLPEGRTVVFSKQDGWLSELRSRQLGELVVRLGGGRLVKNATIDPHVGVRLHAKVGDFVEKGSPLLTVFHRPASVETQKSWIEVAHACYTFSNQRPSMHPLILGEISG</sequence>
<dbReference type="GO" id="GO:0004645">
    <property type="term" value="F:1,4-alpha-oligoglucan phosphorylase activity"/>
    <property type="evidence" value="ECO:0007669"/>
    <property type="project" value="InterPro"/>
</dbReference>
<dbReference type="EMBL" id="VSSQ01111834">
    <property type="protein sequence ID" value="MPN48998.1"/>
    <property type="molecule type" value="Genomic_DNA"/>
</dbReference>